<evidence type="ECO:0000313" key="1">
    <source>
        <dbReference type="EMBL" id="PSL31718.1"/>
    </source>
</evidence>
<reference evidence="1 2" key="1">
    <citation type="submission" date="2018-03" db="EMBL/GenBank/DDBJ databases">
        <title>Genomic Encyclopedia of Archaeal and Bacterial Type Strains, Phase II (KMG-II): from individual species to whole genera.</title>
        <authorList>
            <person name="Goeker M."/>
        </authorList>
    </citation>
    <scope>NUCLEOTIDE SEQUENCE [LARGE SCALE GENOMIC DNA]</scope>
    <source>
        <strain evidence="1 2">DSM 18107</strain>
    </source>
</reference>
<name>A0A2P8GCL2_9BACT</name>
<dbReference type="RefSeq" id="WP_106601954.1">
    <property type="nucleotide sequence ID" value="NZ_PYGK01000004.1"/>
</dbReference>
<dbReference type="EMBL" id="PYGK01000004">
    <property type="protein sequence ID" value="PSL31718.1"/>
    <property type="molecule type" value="Genomic_DNA"/>
</dbReference>
<proteinExistence type="predicted"/>
<gene>
    <name evidence="1" type="ORF">CLV42_10410</name>
</gene>
<protein>
    <submittedName>
        <fullName evidence="1">Uncharacterized protein</fullName>
    </submittedName>
</protein>
<dbReference type="AlphaFoldDB" id="A0A2P8GCL2"/>
<organism evidence="1 2">
    <name type="scientific">Chitinophaga ginsengisoli</name>
    <dbReference type="NCBI Taxonomy" id="363837"/>
    <lineage>
        <taxon>Bacteria</taxon>
        <taxon>Pseudomonadati</taxon>
        <taxon>Bacteroidota</taxon>
        <taxon>Chitinophagia</taxon>
        <taxon>Chitinophagales</taxon>
        <taxon>Chitinophagaceae</taxon>
        <taxon>Chitinophaga</taxon>
    </lineage>
</organism>
<dbReference type="Proteomes" id="UP000240978">
    <property type="component" value="Unassembled WGS sequence"/>
</dbReference>
<accession>A0A2P8GCL2</accession>
<keyword evidence="2" id="KW-1185">Reference proteome</keyword>
<sequence>MPNENLKTDPYFSFFNELDTKGIRELFPSGPLSENLLDDINRRIFNFPYFWRKTLMAQMGWSVVVMFRKMQNRDPKDKIVEELTVPEKMMILKLTFRVLEVYQQYLLHEYQDLLTE</sequence>
<evidence type="ECO:0000313" key="2">
    <source>
        <dbReference type="Proteomes" id="UP000240978"/>
    </source>
</evidence>
<comment type="caution">
    <text evidence="1">The sequence shown here is derived from an EMBL/GenBank/DDBJ whole genome shotgun (WGS) entry which is preliminary data.</text>
</comment>